<keyword evidence="4" id="KW-1185">Reference proteome</keyword>
<organism evidence="3 4">
    <name type="scientific">Blastopirellula sediminis</name>
    <dbReference type="NCBI Taxonomy" id="2894196"/>
    <lineage>
        <taxon>Bacteria</taxon>
        <taxon>Pseudomonadati</taxon>
        <taxon>Planctomycetota</taxon>
        <taxon>Planctomycetia</taxon>
        <taxon>Pirellulales</taxon>
        <taxon>Pirellulaceae</taxon>
        <taxon>Blastopirellula</taxon>
    </lineage>
</organism>
<dbReference type="EMBL" id="JAJKFT010000010">
    <property type="protein sequence ID" value="MCC9630777.1"/>
    <property type="molecule type" value="Genomic_DNA"/>
</dbReference>
<comment type="similarity">
    <text evidence="1">Belongs to the RelE toxin family.</text>
</comment>
<accession>A0A9X1SI26</accession>
<evidence type="ECO:0000313" key="3">
    <source>
        <dbReference type="EMBL" id="MCC9630777.1"/>
    </source>
</evidence>
<keyword evidence="2" id="KW-1277">Toxin-antitoxin system</keyword>
<dbReference type="PANTHER" id="PTHR33755">
    <property type="entry name" value="TOXIN PARE1-RELATED"/>
    <property type="match status" value="1"/>
</dbReference>
<dbReference type="AlphaFoldDB" id="A0A9X1SI26"/>
<dbReference type="InterPro" id="IPR035093">
    <property type="entry name" value="RelE/ParE_toxin_dom_sf"/>
</dbReference>
<proteinExistence type="inferred from homology"/>
<dbReference type="Pfam" id="PF05016">
    <property type="entry name" value="ParE_toxin"/>
    <property type="match status" value="1"/>
</dbReference>
<dbReference type="RefSeq" id="WP_230222190.1">
    <property type="nucleotide sequence ID" value="NZ_JAJKFT010000010.1"/>
</dbReference>
<sequence>MAYRLAATAKSDLREILEYVGAQTEVGVRQLLTRFYQRFRLLASQPLLGQHVEGTADWRFSVLGVYVIFYRPAGANIEILRILHGNRDIDSLLRQP</sequence>
<dbReference type="InterPro" id="IPR051803">
    <property type="entry name" value="TA_system_RelE-like_toxin"/>
</dbReference>
<dbReference type="Proteomes" id="UP001139103">
    <property type="component" value="Unassembled WGS sequence"/>
</dbReference>
<evidence type="ECO:0000256" key="2">
    <source>
        <dbReference type="ARBA" id="ARBA00022649"/>
    </source>
</evidence>
<dbReference type="InterPro" id="IPR007712">
    <property type="entry name" value="RelE/ParE_toxin"/>
</dbReference>
<evidence type="ECO:0000256" key="1">
    <source>
        <dbReference type="ARBA" id="ARBA00006226"/>
    </source>
</evidence>
<dbReference type="Gene3D" id="3.30.2310.20">
    <property type="entry name" value="RelE-like"/>
    <property type="match status" value="1"/>
</dbReference>
<name>A0A9X1SI26_9BACT</name>
<reference evidence="3" key="1">
    <citation type="submission" date="2021-11" db="EMBL/GenBank/DDBJ databases">
        <title>Genome sequence.</title>
        <authorList>
            <person name="Sun Q."/>
        </authorList>
    </citation>
    <scope>NUCLEOTIDE SEQUENCE</scope>
    <source>
        <strain evidence="3">JC732</strain>
    </source>
</reference>
<comment type="caution">
    <text evidence="3">The sequence shown here is derived from an EMBL/GenBank/DDBJ whole genome shotgun (WGS) entry which is preliminary data.</text>
</comment>
<protein>
    <submittedName>
        <fullName evidence="3">Type II toxin-antitoxin system RelE/ParE family toxin</fullName>
    </submittedName>
</protein>
<dbReference type="PANTHER" id="PTHR33755:SF9">
    <property type="entry name" value="TOXIN PARE1"/>
    <property type="match status" value="1"/>
</dbReference>
<evidence type="ECO:0000313" key="4">
    <source>
        <dbReference type="Proteomes" id="UP001139103"/>
    </source>
</evidence>
<gene>
    <name evidence="3" type="ORF">LOC68_20470</name>
</gene>